<dbReference type="PANTHER" id="PTHR19282:SF551">
    <property type="entry name" value="RE08073P-RELATED"/>
    <property type="match status" value="1"/>
</dbReference>
<accession>A0ABM1F336</accession>
<comment type="similarity">
    <text evidence="2 6">Belongs to the tetraspanin (TM4SF) family.</text>
</comment>
<evidence type="ECO:0000256" key="4">
    <source>
        <dbReference type="ARBA" id="ARBA00022989"/>
    </source>
</evidence>
<evidence type="ECO:0000256" key="6">
    <source>
        <dbReference type="RuleBase" id="RU361218"/>
    </source>
</evidence>
<dbReference type="Gene3D" id="1.10.1450.10">
    <property type="entry name" value="Tetraspanin"/>
    <property type="match status" value="1"/>
</dbReference>
<feature type="transmembrane region" description="Helical" evidence="6">
    <location>
        <begin position="149"/>
        <end position="175"/>
    </location>
</feature>
<dbReference type="SUPFAM" id="SSF48652">
    <property type="entry name" value="Tetraspanin"/>
    <property type="match status" value="1"/>
</dbReference>
<evidence type="ECO:0000313" key="7">
    <source>
        <dbReference type="Proteomes" id="UP000695022"/>
    </source>
</evidence>
<dbReference type="InterPro" id="IPR008952">
    <property type="entry name" value="Tetraspanin_EC2_sf"/>
</dbReference>
<name>A0ABM1F336_PRICU</name>
<reference evidence="8" key="1">
    <citation type="submission" date="2025-08" db="UniProtKB">
        <authorList>
            <consortium name="RefSeq"/>
        </authorList>
    </citation>
    <scope>IDENTIFICATION</scope>
</reference>
<proteinExistence type="inferred from homology"/>
<keyword evidence="5 6" id="KW-0472">Membrane</keyword>
<feature type="transmembrane region" description="Helical" evidence="6">
    <location>
        <begin position="20"/>
        <end position="42"/>
    </location>
</feature>
<dbReference type="GeneID" id="106818693"/>
<evidence type="ECO:0000256" key="1">
    <source>
        <dbReference type="ARBA" id="ARBA00004141"/>
    </source>
</evidence>
<gene>
    <name evidence="8" type="primary">LOC106818693</name>
</gene>
<dbReference type="PIRSF" id="PIRSF002419">
    <property type="entry name" value="Tetraspanin"/>
    <property type="match status" value="1"/>
</dbReference>
<evidence type="ECO:0000256" key="2">
    <source>
        <dbReference type="ARBA" id="ARBA00006840"/>
    </source>
</evidence>
<dbReference type="InterPro" id="IPR018499">
    <property type="entry name" value="Tetraspanin/Peripherin"/>
</dbReference>
<evidence type="ECO:0000313" key="8">
    <source>
        <dbReference type="RefSeq" id="XP_014678857.1"/>
    </source>
</evidence>
<dbReference type="Pfam" id="PF00335">
    <property type="entry name" value="Tetraspanin"/>
    <property type="match status" value="1"/>
</dbReference>
<evidence type="ECO:0000256" key="5">
    <source>
        <dbReference type="ARBA" id="ARBA00023136"/>
    </source>
</evidence>
<keyword evidence="3 6" id="KW-0812">Transmembrane</keyword>
<dbReference type="Proteomes" id="UP000695022">
    <property type="component" value="Unplaced"/>
</dbReference>
<dbReference type="RefSeq" id="XP_014678857.1">
    <property type="nucleotide sequence ID" value="XM_014823371.1"/>
</dbReference>
<protein>
    <recommendedName>
        <fullName evidence="6">Tetraspanin</fullName>
    </recommendedName>
</protein>
<comment type="caution">
    <text evidence="6">Lacks conserved residue(s) required for the propagation of feature annotation.</text>
</comment>
<dbReference type="PANTHER" id="PTHR19282">
    <property type="entry name" value="TETRASPANIN"/>
    <property type="match status" value="1"/>
</dbReference>
<comment type="subcellular location">
    <subcellularLocation>
        <location evidence="1 6">Membrane</location>
        <topology evidence="1 6">Multi-pass membrane protein</topology>
    </subcellularLocation>
</comment>
<organism evidence="7 8">
    <name type="scientific">Priapulus caudatus</name>
    <name type="common">Priapulid worm</name>
    <dbReference type="NCBI Taxonomy" id="37621"/>
    <lineage>
        <taxon>Eukaryota</taxon>
        <taxon>Metazoa</taxon>
        <taxon>Ecdysozoa</taxon>
        <taxon>Scalidophora</taxon>
        <taxon>Priapulida</taxon>
        <taxon>Priapulimorpha</taxon>
        <taxon>Priapulimorphida</taxon>
        <taxon>Priapulidae</taxon>
        <taxon>Priapulus</taxon>
    </lineage>
</organism>
<keyword evidence="4 6" id="KW-1133">Transmembrane helix</keyword>
<evidence type="ECO:0000256" key="3">
    <source>
        <dbReference type="ARBA" id="ARBA00022692"/>
    </source>
</evidence>
<keyword evidence="7" id="KW-1185">Reference proteome</keyword>
<sequence length="185" mass="20942">MIVMGFVGCCGAFMESRCMLVLYFFAIVIVFLLEIVACIVAFENRKEISGAVKKRLLDNIRFEYDGDGTTNPGKYGKMWDVFQYDFECCGVNGFMDWYDITAWPNETWVPDSCCEENIKKCGKTTNTQDWFIEGCYDSIRRSLAEHLTVVSFVALVIGIVQLFMIGSSIALLCAIHNHKVKSMAV</sequence>
<dbReference type="PRINTS" id="PR00259">
    <property type="entry name" value="TMFOUR"/>
</dbReference>
<dbReference type="InterPro" id="IPR000301">
    <property type="entry name" value="Tetraspanin_animals"/>
</dbReference>